<dbReference type="CDD" id="cd15482">
    <property type="entry name" value="Sialidase_non-viral"/>
    <property type="match status" value="2"/>
</dbReference>
<evidence type="ECO:0000313" key="1">
    <source>
        <dbReference type="EMBL" id="OGG45425.1"/>
    </source>
</evidence>
<dbReference type="Gene3D" id="2.130.10.10">
    <property type="entry name" value="YVTN repeat-like/Quinoprotein amine dehydrogenase"/>
    <property type="match status" value="4"/>
</dbReference>
<name>A0A1F6C8D6_HANXR</name>
<dbReference type="AlphaFoldDB" id="A0A1F6C8D6"/>
<protein>
    <recommendedName>
        <fullName evidence="3">Sortilin N-terminal domain-containing protein</fullName>
    </recommendedName>
</protein>
<dbReference type="EMBL" id="MFKF01000377">
    <property type="protein sequence ID" value="OGG45425.1"/>
    <property type="molecule type" value="Genomic_DNA"/>
</dbReference>
<dbReference type="PANTHER" id="PTHR43739">
    <property type="entry name" value="XYLOGLUCANASE (EUROFUNG)"/>
    <property type="match status" value="1"/>
</dbReference>
<dbReference type="SUPFAM" id="SSF110296">
    <property type="entry name" value="Oligoxyloglucan reducing end-specific cellobiohydrolase"/>
    <property type="match status" value="2"/>
</dbReference>
<evidence type="ECO:0000313" key="2">
    <source>
        <dbReference type="Proteomes" id="UP000178606"/>
    </source>
</evidence>
<evidence type="ECO:0008006" key="3">
    <source>
        <dbReference type="Google" id="ProtNLM"/>
    </source>
</evidence>
<organism evidence="1 2">
    <name type="scientific">Handelsmanbacteria sp. (strain RIFCSPLOWO2_12_FULL_64_10)</name>
    <dbReference type="NCBI Taxonomy" id="1817868"/>
    <lineage>
        <taxon>Bacteria</taxon>
        <taxon>Candidatus Handelsmaniibacteriota</taxon>
    </lineage>
</organism>
<sequence length="727" mass="79331">MTGLGGGGAMYSPSVSPHDRLLMFVSCDMGGFYRSEDGGRAWRMLDADQMRASTRCRPVFHPRDPNVVYTYGGDALKVSEDRGVTWRRLTASPPWREEVVELGIDPGAPDRMFAGTDRAAYVSIDGGRTWSACAGVTGAVRGFHVDATSPEAGRVCFIGASDGVFRSEDGGRTWTAKSAGLPWRDLRGFCGATDPATGLTALTCTIPSRAVDGRFAGGVFRSLNGGESWQSAMGEGINIRLGKVDEYGDGDIAQYYLAATAQRTPNTVYVTNSGTGYWPPYHFTVYRTDDGGGTWRAVYQGDPRFSNPNVAVGWLVYETNWGYGGRHTPSGFNVNRGDVDRAMYTNLGEVHITEDGGRTWFAGYTRRVSGQGAPGKGQRWSSVGLEVTSVWDYVFDPHDRNRTYIAYTDIGFARSEDRGETWYHAVAGSPWRNTFYDLVCDPARPGVLYAAASDQHDIPHWTNIETIRPTGGVVMSTDSGKTWRTISGGLPQAPATSLCIDPTSPPDNRTIYVALMGQGVYRTTDGGRTWAQKSNGLGGPGNLHTWLVRRTSDGTLYCTVTGKRQGLRFDAPGGLYRSRDGGESWQIAHPGLDLHWAGGFDVHPKDPNTIFLTASTAPQRPEGGLYRTRDGGGTWTRVIRDGDLPGTPGYIQAFFVRIDPERPERVYFSTEAHGLFVSQDGGDRWERVKGLPFRAVQRVAFDPEDPDRIWVSTFGGGVWTGPALGSP</sequence>
<reference evidence="1 2" key="1">
    <citation type="journal article" date="2016" name="Nat. Commun.">
        <title>Thousands of microbial genomes shed light on interconnected biogeochemical processes in an aquifer system.</title>
        <authorList>
            <person name="Anantharaman K."/>
            <person name="Brown C.T."/>
            <person name="Hug L.A."/>
            <person name="Sharon I."/>
            <person name="Castelle C.J."/>
            <person name="Probst A.J."/>
            <person name="Thomas B.C."/>
            <person name="Singh A."/>
            <person name="Wilkins M.J."/>
            <person name="Karaoz U."/>
            <person name="Brodie E.L."/>
            <person name="Williams K.H."/>
            <person name="Hubbard S.S."/>
            <person name="Banfield J.F."/>
        </authorList>
    </citation>
    <scope>NUCLEOTIDE SEQUENCE [LARGE SCALE GENOMIC DNA]</scope>
    <source>
        <strain evidence="2">RIFCSPLOWO2_12_FULL_64_10</strain>
    </source>
</reference>
<dbReference type="GO" id="GO:0010411">
    <property type="term" value="P:xyloglucan metabolic process"/>
    <property type="evidence" value="ECO:0007669"/>
    <property type="project" value="TreeGrafter"/>
</dbReference>
<accession>A0A1F6C8D6</accession>
<dbReference type="Proteomes" id="UP000178606">
    <property type="component" value="Unassembled WGS sequence"/>
</dbReference>
<dbReference type="InterPro" id="IPR015943">
    <property type="entry name" value="WD40/YVTN_repeat-like_dom_sf"/>
</dbReference>
<comment type="caution">
    <text evidence="1">The sequence shown here is derived from an EMBL/GenBank/DDBJ whole genome shotgun (WGS) entry which is preliminary data.</text>
</comment>
<proteinExistence type="predicted"/>
<dbReference type="PANTHER" id="PTHR43739:SF5">
    <property type="entry name" value="EXO-ALPHA-SIALIDASE"/>
    <property type="match status" value="1"/>
</dbReference>
<gene>
    <name evidence="1" type="ORF">A3F84_06355</name>
</gene>
<dbReference type="InterPro" id="IPR052025">
    <property type="entry name" value="Xyloglucanase_GH74"/>
</dbReference>